<dbReference type="Proteomes" id="UP000287168">
    <property type="component" value="Unassembled WGS sequence"/>
</dbReference>
<dbReference type="OrthoDB" id="9154356at2"/>
<accession>A0A3S3UAX8</accession>
<dbReference type="GO" id="GO:0003677">
    <property type="term" value="F:DNA binding"/>
    <property type="evidence" value="ECO:0007669"/>
    <property type="project" value="InterPro"/>
</dbReference>
<dbReference type="SMART" id="SM00530">
    <property type="entry name" value="HTH_XRE"/>
    <property type="match status" value="1"/>
</dbReference>
<dbReference type="EMBL" id="SBLC01000039">
    <property type="protein sequence ID" value="RWY38192.1"/>
    <property type="molecule type" value="Genomic_DNA"/>
</dbReference>
<evidence type="ECO:0000313" key="2">
    <source>
        <dbReference type="EMBL" id="RWY38192.1"/>
    </source>
</evidence>
<dbReference type="CDD" id="cd00093">
    <property type="entry name" value="HTH_XRE"/>
    <property type="match status" value="1"/>
</dbReference>
<proteinExistence type="predicted"/>
<gene>
    <name evidence="2" type="ORF">EP867_16520</name>
</gene>
<dbReference type="AlphaFoldDB" id="A0A3S3UAX8"/>
<dbReference type="RefSeq" id="WP_128490573.1">
    <property type="nucleotide sequence ID" value="NZ_JBHLXB010000027.1"/>
</dbReference>
<evidence type="ECO:0000313" key="3">
    <source>
        <dbReference type="Proteomes" id="UP000287168"/>
    </source>
</evidence>
<sequence length="83" mass="8999">MSEISRSPADIGNILRNARRAQQLSQQDLARRAGVWPRTISLIESGAGGAKLDTLFDLLAALDLELQIAPRSRGAAPDVEEIF</sequence>
<dbReference type="InterPro" id="IPR001387">
    <property type="entry name" value="Cro/C1-type_HTH"/>
</dbReference>
<dbReference type="Pfam" id="PF01381">
    <property type="entry name" value="HTH_3"/>
    <property type="match status" value="1"/>
</dbReference>
<comment type="caution">
    <text evidence="2">The sequence shown here is derived from an EMBL/GenBank/DDBJ whole genome shotgun (WGS) entry which is preliminary data.</text>
</comment>
<feature type="domain" description="HTH cro/C1-type" evidence="1">
    <location>
        <begin position="15"/>
        <end position="69"/>
    </location>
</feature>
<dbReference type="PROSITE" id="PS50943">
    <property type="entry name" value="HTH_CROC1"/>
    <property type="match status" value="1"/>
</dbReference>
<reference evidence="2 3" key="1">
    <citation type="journal article" date="2015" name="Int. J. Syst. Evol. Microbiol.">
        <title>Gemmobacter intermedius sp. nov., isolated from a white stork (Ciconia ciconia).</title>
        <authorList>
            <person name="Kampfer P."/>
            <person name="Jerzak L."/>
            <person name="Wilharm G."/>
            <person name="Golke J."/>
            <person name="Busse H.J."/>
            <person name="Glaeser S.P."/>
        </authorList>
    </citation>
    <scope>NUCLEOTIDE SEQUENCE [LARGE SCALE GENOMIC DNA]</scope>
    <source>
        <strain evidence="2 3">119/4</strain>
    </source>
</reference>
<dbReference type="InterPro" id="IPR010982">
    <property type="entry name" value="Lambda_DNA-bd_dom_sf"/>
</dbReference>
<name>A0A3S3UAX8_9RHOB</name>
<organism evidence="2 3">
    <name type="scientific">Falsigemmobacter intermedius</name>
    <dbReference type="NCBI Taxonomy" id="1553448"/>
    <lineage>
        <taxon>Bacteria</taxon>
        <taxon>Pseudomonadati</taxon>
        <taxon>Pseudomonadota</taxon>
        <taxon>Alphaproteobacteria</taxon>
        <taxon>Rhodobacterales</taxon>
        <taxon>Paracoccaceae</taxon>
        <taxon>Falsigemmobacter</taxon>
    </lineage>
</organism>
<dbReference type="Gene3D" id="1.10.260.40">
    <property type="entry name" value="lambda repressor-like DNA-binding domains"/>
    <property type="match status" value="1"/>
</dbReference>
<protein>
    <submittedName>
        <fullName evidence="2">Helix-turn-helix domain-containing protein</fullName>
    </submittedName>
</protein>
<evidence type="ECO:0000259" key="1">
    <source>
        <dbReference type="PROSITE" id="PS50943"/>
    </source>
</evidence>
<dbReference type="SUPFAM" id="SSF47413">
    <property type="entry name" value="lambda repressor-like DNA-binding domains"/>
    <property type="match status" value="1"/>
</dbReference>
<keyword evidence="3" id="KW-1185">Reference proteome</keyword>